<feature type="transmembrane region" description="Helical" evidence="2">
    <location>
        <begin position="1169"/>
        <end position="1194"/>
    </location>
</feature>
<evidence type="ECO:0000256" key="1">
    <source>
        <dbReference type="SAM" id="MobiDB-lite"/>
    </source>
</evidence>
<evidence type="ECO:0000313" key="4">
    <source>
        <dbReference type="Proteomes" id="UP001303373"/>
    </source>
</evidence>
<name>A0AAQ3M4R8_9PEZI</name>
<evidence type="ECO:0000313" key="3">
    <source>
        <dbReference type="EMBL" id="WPH01285.1"/>
    </source>
</evidence>
<keyword evidence="2" id="KW-0472">Membrane</keyword>
<keyword evidence="2" id="KW-1133">Transmembrane helix</keyword>
<proteinExistence type="predicted"/>
<gene>
    <name evidence="3" type="ORF">R9X50_00412300</name>
</gene>
<keyword evidence="4" id="KW-1185">Reference proteome</keyword>
<feature type="transmembrane region" description="Helical" evidence="2">
    <location>
        <begin position="1139"/>
        <end position="1157"/>
    </location>
</feature>
<feature type="region of interest" description="Disordered" evidence="1">
    <location>
        <begin position="767"/>
        <end position="788"/>
    </location>
</feature>
<protein>
    <submittedName>
        <fullName evidence="3">Uncharacterized protein</fullName>
    </submittedName>
</protein>
<accession>A0AAQ3M4R8</accession>
<reference evidence="3 4" key="1">
    <citation type="submission" date="2023-11" db="EMBL/GenBank/DDBJ databases">
        <title>An acidophilic fungus is an integral part of prey digestion in a carnivorous sundew plant.</title>
        <authorList>
            <person name="Tsai I.J."/>
        </authorList>
    </citation>
    <scope>NUCLEOTIDE SEQUENCE [LARGE SCALE GENOMIC DNA]</scope>
    <source>
        <strain evidence="3">169a</strain>
    </source>
</reference>
<evidence type="ECO:0000256" key="2">
    <source>
        <dbReference type="SAM" id="Phobius"/>
    </source>
</evidence>
<dbReference type="AlphaFoldDB" id="A0AAQ3M4R8"/>
<organism evidence="3 4">
    <name type="scientific">Acrodontium crateriforme</name>
    <dbReference type="NCBI Taxonomy" id="150365"/>
    <lineage>
        <taxon>Eukaryota</taxon>
        <taxon>Fungi</taxon>
        <taxon>Dikarya</taxon>
        <taxon>Ascomycota</taxon>
        <taxon>Pezizomycotina</taxon>
        <taxon>Dothideomycetes</taxon>
        <taxon>Dothideomycetidae</taxon>
        <taxon>Mycosphaerellales</taxon>
        <taxon>Teratosphaeriaceae</taxon>
        <taxon>Acrodontium</taxon>
    </lineage>
</organism>
<dbReference type="Proteomes" id="UP001303373">
    <property type="component" value="Chromosome 5"/>
</dbReference>
<keyword evidence="2" id="KW-0812">Transmembrane</keyword>
<dbReference type="EMBL" id="CP138584">
    <property type="protein sequence ID" value="WPH01285.1"/>
    <property type="molecule type" value="Genomic_DNA"/>
</dbReference>
<sequence>MQITTQSEWMKAQKHAVVVGPSNHFDVIQTQSETSIFFSLGTDGVLYATKEVQANSIGWTREDLSSGLSSRFNGSSVVAKSFAVSQNSVTGMWDLVVAVTAGGSDHLFISQGNNYAVDITTPPTIAWSNIPFDGDGTTPDTTKIQIADVFVLNSPKAGSTCMVDIWRAPGTNNALDRYYILSGHSPQWNKHLLAIDLDAGSIDCTLGQRSKDTVPGIYTFGSIDGQTELIYAPMRNVFRPTNPPAPARLTVPAGTSAMSSAIDQNGHSALFISSPEGLAVFPSTAQGDGATSTVCITGPLVSGATELQAYTVGLITSVWGRNAQGGLFYATCPAGHEASSSAWSTPVVLVPEVQNFAFYAGLATNSHTVFAHVAGEEMIELDQDPVTSNWRQRTIMLPGTDVNDMVEFNSYTTRIEVIDDNKVAQPNVDMTITAVSPVPVYVDDVYFILNPTTPLSFKTDGNGSVTIIQQTDSIAAVCYNITLTGTSASAVLVDPTSKVMQKLQAIQTGSDLASVNVADSSGTTKPLLPASVSNDNRDAAAQAIKQFSDIGKGLNPDGTPSSGSSVAKAASVSPVRTASSNEHIFSLAIDKAAEPGKALTFYPSDSPAVTDKVANHAMSKLSVGDSVSGGLVKVGDFFKMLGNAIVSGLQTLEVRLVDGLHYVFATIEGTLYHALLDCVSAIVSAVEWVFQQVEIFIEELIAWLGFLLMWKDIVRTHSVMKNAIKQYVKKTFDEIATAEERISNAFDSLEQNLNAWTDVADPGISIGSYTGSKDPDDGSSSPQSHWGVNQARSNMDNASLSQDNSVLGSLETILEDLEALVVNEVDDIKDMVTQIKTQIIDQYSSLTPIQIVKRIIGIVGDLLLKTAKNVIVKVLDIIRAIGDTVLNILDAPIDIPIISPMYKFFADADLSVLDLAVLILSIPATIMYKIAVGSSPFPDNDTTSSLINADSFQALQNLATPDATSHTTMPMAFVRQADVIGDSTPDIPKPVAPTDGVGAVIYRVFAIITRFFGAVTAWVGQIVQDVKFAVHKIAPGSKPAKVWTIVGAANAVIAALPSIVNAFAPNQSEADEWETIMRDTVTGLTILRTLVGETSVGDNETFQKAAPFMDVFLQLAMIPPPIGNIVSAVHDNRAVDSDYVGLAGTFMARFCWIMNPISMAIDDMPELELGLFAAANVCAVLQGILLLASASLFADNK</sequence>